<dbReference type="NCBIfam" id="TIGR04446">
    <property type="entry name" value="pren_cyc_PirE"/>
    <property type="match status" value="1"/>
</dbReference>
<accession>A0A551X2G5</accession>
<dbReference type="EMBL" id="SFCA01000261">
    <property type="protein sequence ID" value="TRT42902.1"/>
    <property type="molecule type" value="Genomic_DNA"/>
</dbReference>
<reference evidence="1 2" key="1">
    <citation type="submission" date="2019-01" db="EMBL/GenBank/DDBJ databases">
        <title>Coherence of Microcystis species and biogeography revealed through population genomics.</title>
        <authorList>
            <person name="Perez-Carrascal O.M."/>
            <person name="Terrat Y."/>
            <person name="Giani A."/>
            <person name="Fortin N."/>
            <person name="Tromas N."/>
            <person name="Shapiro B.J."/>
        </authorList>
    </citation>
    <scope>NUCLEOTIDE SEQUENCE [LARGE SCALE GENOMIC DNA]</scope>
    <source>
        <strain evidence="1">Ma_QC_C_20070703_M131</strain>
    </source>
</reference>
<dbReference type="AlphaFoldDB" id="A0A551X2G5"/>
<organism evidence="1 2">
    <name type="scientific">Microcystis aeruginosa Ma_QC_C_20070703_M131</name>
    <dbReference type="NCBI Taxonomy" id="2486263"/>
    <lineage>
        <taxon>Bacteria</taxon>
        <taxon>Bacillati</taxon>
        <taxon>Cyanobacteriota</taxon>
        <taxon>Cyanophyceae</taxon>
        <taxon>Oscillatoriophycideae</taxon>
        <taxon>Chroococcales</taxon>
        <taxon>Microcystaceae</taxon>
        <taxon>Microcystis</taxon>
    </lineage>
</organism>
<proteinExistence type="predicted"/>
<dbReference type="InterPro" id="IPR031036">
    <property type="entry name" value="Pren_cyc_PirE"/>
</dbReference>
<evidence type="ECO:0000313" key="2">
    <source>
        <dbReference type="Proteomes" id="UP000316443"/>
    </source>
</evidence>
<comment type="caution">
    <text evidence="1">The sequence shown here is derived from an EMBL/GenBank/DDBJ whole genome shotgun (WGS) entry which is preliminary data.</text>
</comment>
<sequence>MKTKTLTPRNTAPVQRENTALKSCQNSFAMISIDEI</sequence>
<protein>
    <submittedName>
        <fullName evidence="1">Anacyclamide/piricyclamide family prenylated cyclic peptide</fullName>
    </submittedName>
</protein>
<evidence type="ECO:0000313" key="1">
    <source>
        <dbReference type="EMBL" id="TRT42902.1"/>
    </source>
</evidence>
<gene>
    <name evidence="1" type="ORF">EWV85_23575</name>
</gene>
<name>A0A551X2G5_MICAE</name>
<dbReference type="Proteomes" id="UP000316443">
    <property type="component" value="Unassembled WGS sequence"/>
</dbReference>